<keyword evidence="2" id="KW-0436">Ligase</keyword>
<keyword evidence="3" id="KW-1185">Reference proteome</keyword>
<evidence type="ECO:0000259" key="1">
    <source>
        <dbReference type="PROSITE" id="PS51733"/>
    </source>
</evidence>
<dbReference type="InterPro" id="IPR050664">
    <property type="entry name" value="Octanoyltrans_LipM/LipL"/>
</dbReference>
<dbReference type="OrthoDB" id="9788148at2"/>
<dbReference type="UniPathway" id="UPA00537">
    <property type="reaction ID" value="UER00595"/>
</dbReference>
<dbReference type="Gene3D" id="3.30.930.10">
    <property type="entry name" value="Bira Bifunctional Protein, Domain 2"/>
    <property type="match status" value="1"/>
</dbReference>
<gene>
    <name evidence="2" type="ORF">THTE_0163</name>
</gene>
<dbReference type="Pfam" id="PF21948">
    <property type="entry name" value="LplA-B_cat"/>
    <property type="match status" value="1"/>
</dbReference>
<proteinExistence type="predicted"/>
<dbReference type="InterPro" id="IPR045864">
    <property type="entry name" value="aa-tRNA-synth_II/BPL/LPL"/>
</dbReference>
<dbReference type="GO" id="GO:0016874">
    <property type="term" value="F:ligase activity"/>
    <property type="evidence" value="ECO:0007669"/>
    <property type="project" value="UniProtKB-KW"/>
</dbReference>
<dbReference type="PANTHER" id="PTHR43679">
    <property type="entry name" value="OCTANOYLTRANSFERASE LIPM-RELATED"/>
    <property type="match status" value="1"/>
</dbReference>
<organism evidence="2 3">
    <name type="scientific">Thermogutta terrifontis</name>
    <dbReference type="NCBI Taxonomy" id="1331910"/>
    <lineage>
        <taxon>Bacteria</taxon>
        <taxon>Pseudomonadati</taxon>
        <taxon>Planctomycetota</taxon>
        <taxon>Planctomycetia</taxon>
        <taxon>Pirellulales</taxon>
        <taxon>Thermoguttaceae</taxon>
        <taxon>Thermogutta</taxon>
    </lineage>
</organism>
<dbReference type="PANTHER" id="PTHR43679:SF2">
    <property type="entry name" value="OCTANOYL-[GCVH]:PROTEIN N-OCTANOYLTRANSFERASE"/>
    <property type="match status" value="1"/>
</dbReference>
<reference evidence="2 3" key="1">
    <citation type="journal article" name="Front. Microbiol.">
        <title>Sugar Metabolism of the First Thermophilic Planctomycete Thermogutta terrifontis: Comparative Genomic and Transcriptomic Approaches.</title>
        <authorList>
            <person name="Elcheninov A.G."/>
            <person name="Menzel P."/>
            <person name="Gudbergsdottir S.R."/>
            <person name="Slesarev A.I."/>
            <person name="Kadnikov V.V."/>
            <person name="Krogh A."/>
            <person name="Bonch-Osmolovskaya E.A."/>
            <person name="Peng X."/>
            <person name="Kublanov I.V."/>
        </authorList>
    </citation>
    <scope>NUCLEOTIDE SEQUENCE [LARGE SCALE GENOMIC DNA]</scope>
    <source>
        <strain evidence="2 3">R1</strain>
    </source>
</reference>
<evidence type="ECO:0000313" key="2">
    <source>
        <dbReference type="EMBL" id="ASV72765.1"/>
    </source>
</evidence>
<dbReference type="InterPro" id="IPR004143">
    <property type="entry name" value="BPL_LPL_catalytic"/>
</dbReference>
<dbReference type="SUPFAM" id="SSF55681">
    <property type="entry name" value="Class II aaRS and biotin synthetases"/>
    <property type="match status" value="1"/>
</dbReference>
<feature type="domain" description="BPL/LPL catalytic" evidence="1">
    <location>
        <begin position="28"/>
        <end position="213"/>
    </location>
</feature>
<sequence length="251" mass="28323">MQYLELTLPTPEENLALDEALLRAADAGQLGEVLRVWESPRLAVVVGRASCVQQEVDVSQCRSLAVPILRRCSGGCAVVIGPGCLMYSLVVQLDARPGWRKVDHLHAQVLARLGEALSVNGLRVLQAGASDLAIVPDGVRHSWENASQWRKVSGNSVRFGRRCVLYHGTILYQFDLAWLGKLLRQPPREPDYRAGRAHEMFVANLPLDRDQIVARIRQAWLANRILQHWPEEQTQELLASRYSQVAWHWER</sequence>
<evidence type="ECO:0000313" key="3">
    <source>
        <dbReference type="Proteomes" id="UP000215086"/>
    </source>
</evidence>
<dbReference type="EMBL" id="CP018477">
    <property type="protein sequence ID" value="ASV72765.1"/>
    <property type="molecule type" value="Genomic_DNA"/>
</dbReference>
<protein>
    <submittedName>
        <fullName evidence="2">Lipoate-protein ligase A</fullName>
    </submittedName>
</protein>
<accession>A0A286R9X0</accession>
<dbReference type="Proteomes" id="UP000215086">
    <property type="component" value="Chromosome"/>
</dbReference>
<name>A0A286R9X0_9BACT</name>
<dbReference type="RefSeq" id="WP_095413596.1">
    <property type="nucleotide sequence ID" value="NZ_CP018477.1"/>
</dbReference>
<dbReference type="KEGG" id="ttf:THTE_0163"/>
<dbReference type="AlphaFoldDB" id="A0A286R9X0"/>
<dbReference type="PROSITE" id="PS51733">
    <property type="entry name" value="BPL_LPL_CATALYTIC"/>
    <property type="match status" value="1"/>
</dbReference>